<name>A0ABQ5YDK3_9NEIS</name>
<dbReference type="EMBL" id="BSOG01000002">
    <property type="protein sequence ID" value="GLR12879.1"/>
    <property type="molecule type" value="Genomic_DNA"/>
</dbReference>
<dbReference type="InterPro" id="IPR037873">
    <property type="entry name" value="BamE-like"/>
</dbReference>
<protein>
    <submittedName>
        <fullName evidence="3">Uncharacterized protein</fullName>
    </submittedName>
</protein>
<dbReference type="RefSeq" id="WP_284196009.1">
    <property type="nucleotide sequence ID" value="NZ_BSOG01000002.1"/>
</dbReference>
<keyword evidence="1 2" id="KW-0732">Signal</keyword>
<evidence type="ECO:0000313" key="3">
    <source>
        <dbReference type="EMBL" id="GLR12879.1"/>
    </source>
</evidence>
<comment type="caution">
    <text evidence="3">The sequence shown here is derived from an EMBL/GenBank/DDBJ whole genome shotgun (WGS) entry which is preliminary data.</text>
</comment>
<keyword evidence="4" id="KW-1185">Reference proteome</keyword>
<organism evidence="3 4">
    <name type="scientific">Chitinimonas prasina</name>
    <dbReference type="NCBI Taxonomy" id="1434937"/>
    <lineage>
        <taxon>Bacteria</taxon>
        <taxon>Pseudomonadati</taxon>
        <taxon>Pseudomonadota</taxon>
        <taxon>Betaproteobacteria</taxon>
        <taxon>Neisseriales</taxon>
        <taxon>Chitinibacteraceae</taxon>
        <taxon>Chitinimonas</taxon>
    </lineage>
</organism>
<evidence type="ECO:0000256" key="2">
    <source>
        <dbReference type="SAM" id="SignalP"/>
    </source>
</evidence>
<proteinExistence type="predicted"/>
<feature type="signal peptide" evidence="2">
    <location>
        <begin position="1"/>
        <end position="22"/>
    </location>
</feature>
<accession>A0ABQ5YDK3</accession>
<feature type="chain" id="PRO_5045243293" evidence="2">
    <location>
        <begin position="23"/>
        <end position="154"/>
    </location>
</feature>
<sequence>MKLIKRSLLALAALMTSGLAWADAYDPATNRLTVDSVQVGDTVYTNVVITVGTIHSVGGSYPANAPVTETCSVSNFTKAKFDAIAVGMPLAQVSQVMGCKNTPSSTQRGSNHVVYVWRAVGAMTYIMVWFDVDGAVVTRLHPDPVIPFKQAVGF</sequence>
<evidence type="ECO:0000313" key="4">
    <source>
        <dbReference type="Proteomes" id="UP001156706"/>
    </source>
</evidence>
<dbReference type="Proteomes" id="UP001156706">
    <property type="component" value="Unassembled WGS sequence"/>
</dbReference>
<dbReference type="Gene3D" id="3.30.1450.10">
    <property type="match status" value="1"/>
</dbReference>
<reference evidence="4" key="1">
    <citation type="journal article" date="2019" name="Int. J. Syst. Evol. Microbiol.">
        <title>The Global Catalogue of Microorganisms (GCM) 10K type strain sequencing project: providing services to taxonomists for standard genome sequencing and annotation.</title>
        <authorList>
            <consortium name="The Broad Institute Genomics Platform"/>
            <consortium name="The Broad Institute Genome Sequencing Center for Infectious Disease"/>
            <person name="Wu L."/>
            <person name="Ma J."/>
        </authorList>
    </citation>
    <scope>NUCLEOTIDE SEQUENCE [LARGE SCALE GENOMIC DNA]</scope>
    <source>
        <strain evidence="4">NBRC 110044</strain>
    </source>
</reference>
<evidence type="ECO:0000256" key="1">
    <source>
        <dbReference type="ARBA" id="ARBA00022729"/>
    </source>
</evidence>
<gene>
    <name evidence="3" type="ORF">GCM10007907_16690</name>
</gene>